<reference evidence="1" key="1">
    <citation type="submission" date="2022-11" db="EMBL/GenBank/DDBJ databases">
        <title>Genome Sequence of Nemania bipapillata.</title>
        <authorList>
            <person name="Buettner E."/>
        </authorList>
    </citation>
    <scope>NUCLEOTIDE SEQUENCE</scope>
    <source>
        <strain evidence="1">CP14</strain>
    </source>
</reference>
<name>A0ACC2J0B9_9PEZI</name>
<organism evidence="1 2">
    <name type="scientific">Nemania bipapillata</name>
    <dbReference type="NCBI Taxonomy" id="110536"/>
    <lineage>
        <taxon>Eukaryota</taxon>
        <taxon>Fungi</taxon>
        <taxon>Dikarya</taxon>
        <taxon>Ascomycota</taxon>
        <taxon>Pezizomycotina</taxon>
        <taxon>Sordariomycetes</taxon>
        <taxon>Xylariomycetidae</taxon>
        <taxon>Xylariales</taxon>
        <taxon>Xylariaceae</taxon>
        <taxon>Nemania</taxon>
    </lineage>
</organism>
<proteinExistence type="predicted"/>
<comment type="caution">
    <text evidence="1">The sequence shown here is derived from an EMBL/GenBank/DDBJ whole genome shotgun (WGS) entry which is preliminary data.</text>
</comment>
<keyword evidence="2" id="KW-1185">Reference proteome</keyword>
<gene>
    <name evidence="1" type="ORF">ONZ43_g2524</name>
</gene>
<accession>A0ACC2J0B9</accession>
<evidence type="ECO:0000313" key="1">
    <source>
        <dbReference type="EMBL" id="KAJ8120888.1"/>
    </source>
</evidence>
<dbReference type="Proteomes" id="UP001153334">
    <property type="component" value="Unassembled WGS sequence"/>
</dbReference>
<evidence type="ECO:0000313" key="2">
    <source>
        <dbReference type="Proteomes" id="UP001153334"/>
    </source>
</evidence>
<dbReference type="EMBL" id="JAPESX010000522">
    <property type="protein sequence ID" value="KAJ8120888.1"/>
    <property type="molecule type" value="Genomic_DNA"/>
</dbReference>
<sequence>MRAIQNVKLHGPSYSTKVDTLIKHLLWLRDEDPGAKSIIFTQFLSIFGFLEHALRNHGIGYAAFKRLGSNKSSGIQMFKDNPNVECLLMDARAHSSGLNLVNANHVFICEPLLNTALELQAIARVDRIGQEHETTVWLYVVEGTVEENIQALSERRRLAHMGDGGKGKSKEITDEDAQAAALEAANSRELEHASVTKLIGTWEEGEVVDKGDLWDCLFGHAAPA</sequence>
<protein>
    <submittedName>
        <fullName evidence="1">Uncharacterized protein</fullName>
    </submittedName>
</protein>